<gene>
    <name evidence="3" type="ORF">E6K74_04095</name>
</gene>
<dbReference type="InterPro" id="IPR002938">
    <property type="entry name" value="FAD-bd"/>
</dbReference>
<dbReference type="PANTHER" id="PTHR43476:SF5">
    <property type="entry name" value="FAD-DEPENDENT MONOOXYGENASE"/>
    <property type="match status" value="1"/>
</dbReference>
<evidence type="ECO:0000313" key="3">
    <source>
        <dbReference type="EMBL" id="TMQ55119.1"/>
    </source>
</evidence>
<accession>A0A538SUQ7</accession>
<comment type="caution">
    <text evidence="3">The sequence shown here is derived from an EMBL/GenBank/DDBJ whole genome shotgun (WGS) entry which is preliminary data.</text>
</comment>
<dbReference type="GO" id="GO:0071949">
    <property type="term" value="F:FAD binding"/>
    <property type="evidence" value="ECO:0007669"/>
    <property type="project" value="InterPro"/>
</dbReference>
<evidence type="ECO:0000313" key="4">
    <source>
        <dbReference type="Proteomes" id="UP000319829"/>
    </source>
</evidence>
<dbReference type="InterPro" id="IPR036188">
    <property type="entry name" value="FAD/NAD-bd_sf"/>
</dbReference>
<dbReference type="InterPro" id="IPR050631">
    <property type="entry name" value="PheA/TfdB_FAD_monoxygenase"/>
</dbReference>
<dbReference type="EMBL" id="VBOU01000042">
    <property type="protein sequence ID" value="TMQ55119.1"/>
    <property type="molecule type" value="Genomic_DNA"/>
</dbReference>
<evidence type="ECO:0000256" key="1">
    <source>
        <dbReference type="ARBA" id="ARBA00023002"/>
    </source>
</evidence>
<dbReference type="Proteomes" id="UP000319829">
    <property type="component" value="Unassembled WGS sequence"/>
</dbReference>
<name>A0A538SUQ7_UNCEI</name>
<evidence type="ECO:0000259" key="2">
    <source>
        <dbReference type="Pfam" id="PF01494"/>
    </source>
</evidence>
<dbReference type="Gene3D" id="3.50.50.60">
    <property type="entry name" value="FAD/NAD(P)-binding domain"/>
    <property type="match status" value="2"/>
</dbReference>
<feature type="domain" description="FAD-binding" evidence="2">
    <location>
        <begin position="7"/>
        <end position="347"/>
    </location>
</feature>
<dbReference type="PRINTS" id="PR00420">
    <property type="entry name" value="RNGMNOXGNASE"/>
</dbReference>
<dbReference type="NCBIfam" id="NF004834">
    <property type="entry name" value="PRK06185.1-3"/>
    <property type="match status" value="1"/>
</dbReference>
<dbReference type="SUPFAM" id="SSF51905">
    <property type="entry name" value="FAD/NAD(P)-binding domain"/>
    <property type="match status" value="1"/>
</dbReference>
<organism evidence="3 4">
    <name type="scientific">Eiseniibacteriota bacterium</name>
    <dbReference type="NCBI Taxonomy" id="2212470"/>
    <lineage>
        <taxon>Bacteria</taxon>
        <taxon>Candidatus Eiseniibacteriota</taxon>
    </lineage>
</organism>
<dbReference type="GO" id="GO:0016491">
    <property type="term" value="F:oxidoreductase activity"/>
    <property type="evidence" value="ECO:0007669"/>
    <property type="project" value="UniProtKB-KW"/>
</dbReference>
<protein>
    <submittedName>
        <fullName evidence="3">FAD-dependent oxidoreductase</fullName>
    </submittedName>
</protein>
<proteinExistence type="predicted"/>
<sequence length="421" mass="47069">MGEKVSVKCCVVGGGPAGMLLGLLLARAGVQVVVLEKHADFLRDFRGDTVHPSTLEIMHQLGLLESFLKLPHRRMHELRVRMGNTEVPVADFSHLPTKCRFLALMPQWDFLNFIATEARRYPSFALRMRTEATGLIEEAGTFVGVRAQGPDGPIEVRASLVVGANGRQSELREEAGLEIESLGAPMDVMWFRLSRLPDDRPQAMGTFDRGRILILLDRGEHWQVGYVIAKGSLEQIRGAGLDAFREAIAQLEPFARERLREIQSWEDVKLLTVRIDRLRQWYRPGLLFIGDAAHAMSPVGGVGINLAVQDAVAAANVVAEPIRQGRLTTGHLRRVQRRRELPTRMTQRLQILMQELIVRPTLAGGEGRPHLPAAFRVLAHVPLMRRVPAWLIGVGLRFERVRTPVVEGIRAEEERVPVAVE</sequence>
<dbReference type="AlphaFoldDB" id="A0A538SUQ7"/>
<keyword evidence="1" id="KW-0560">Oxidoreductase</keyword>
<dbReference type="NCBIfam" id="NF004833">
    <property type="entry name" value="PRK06185.1-1"/>
    <property type="match status" value="1"/>
</dbReference>
<dbReference type="Pfam" id="PF01494">
    <property type="entry name" value="FAD_binding_3"/>
    <property type="match status" value="1"/>
</dbReference>
<reference evidence="3 4" key="1">
    <citation type="journal article" date="2019" name="Nat. Microbiol.">
        <title>Mediterranean grassland soil C-N compound turnover is dependent on rainfall and depth, and is mediated by genomically divergent microorganisms.</title>
        <authorList>
            <person name="Diamond S."/>
            <person name="Andeer P.F."/>
            <person name="Li Z."/>
            <person name="Crits-Christoph A."/>
            <person name="Burstein D."/>
            <person name="Anantharaman K."/>
            <person name="Lane K.R."/>
            <person name="Thomas B.C."/>
            <person name="Pan C."/>
            <person name="Northen T.R."/>
            <person name="Banfield J.F."/>
        </authorList>
    </citation>
    <scope>NUCLEOTIDE SEQUENCE [LARGE SCALE GENOMIC DNA]</scope>
    <source>
        <strain evidence="3">WS_4</strain>
    </source>
</reference>
<dbReference type="PANTHER" id="PTHR43476">
    <property type="entry name" value="3-(3-HYDROXY-PHENYL)PROPIONATE/3-HYDROXYCINNAMIC ACID HYDROXYLASE"/>
    <property type="match status" value="1"/>
</dbReference>